<dbReference type="Proteomes" id="UP000805193">
    <property type="component" value="Unassembled WGS sequence"/>
</dbReference>
<name>A0AC60Q0C6_IXOPE</name>
<dbReference type="EMBL" id="JABSTQ010009725">
    <property type="protein sequence ID" value="KAG0426363.1"/>
    <property type="molecule type" value="Genomic_DNA"/>
</dbReference>
<accession>A0AC60Q0C6</accession>
<proteinExistence type="predicted"/>
<organism evidence="1 2">
    <name type="scientific">Ixodes persulcatus</name>
    <name type="common">Taiga tick</name>
    <dbReference type="NCBI Taxonomy" id="34615"/>
    <lineage>
        <taxon>Eukaryota</taxon>
        <taxon>Metazoa</taxon>
        <taxon>Ecdysozoa</taxon>
        <taxon>Arthropoda</taxon>
        <taxon>Chelicerata</taxon>
        <taxon>Arachnida</taxon>
        <taxon>Acari</taxon>
        <taxon>Parasitiformes</taxon>
        <taxon>Ixodida</taxon>
        <taxon>Ixodoidea</taxon>
        <taxon>Ixodidae</taxon>
        <taxon>Ixodinae</taxon>
        <taxon>Ixodes</taxon>
    </lineage>
</organism>
<gene>
    <name evidence="1" type="ORF">HPB47_026533</name>
</gene>
<protein>
    <submittedName>
        <fullName evidence="1">Uncharacterized protein</fullName>
    </submittedName>
</protein>
<evidence type="ECO:0000313" key="2">
    <source>
        <dbReference type="Proteomes" id="UP000805193"/>
    </source>
</evidence>
<sequence length="475" mass="52406">MAPTGPLKARAHPEEVLQIRLPDWGGTKGAAGRCTAMTVSGSNSGWLNLLYNMASKVTLYYVKPGGGSVPITLPQLPGTSVREREYPSKFFKTNGVKKPSITLCKDTLSMDHLRSVVTAGIASANLRVEHATLFLYHYSKDLKGVLQEDWYSYGVAIGKKDDELTPWSLVEVKFSDEEPPAAAARDITPLPDSALFGYILFIYRALTVKDQGTAQYRLNVHSRLATAMKAAPFFAPTADFSGASQSYSSWYGDTTYLAMVAALDMFLVRFPGNVMSSARIGTISSRYKDCAVYSSLGRLMRATGLPLKEIYKWMMVRAVATEAKALIEVEEEMDMEYSYAPYLSDFKLVTKSPYSVASNPTLHMWIHTLGSLLLSERSLNARCFGFYPLDEIVQNTMLLAYAQQASTGQAQNIAGAPTSLDPALWCSFLAEKQFQVPPEIYSHFFKSMNGLKGLREGTIGKKIKSYLQAYGPNDS</sequence>
<comment type="caution">
    <text evidence="1">The sequence shown here is derived from an EMBL/GenBank/DDBJ whole genome shotgun (WGS) entry which is preliminary data.</text>
</comment>
<reference evidence="1 2" key="1">
    <citation type="journal article" date="2020" name="Cell">
        <title>Large-Scale Comparative Analyses of Tick Genomes Elucidate Their Genetic Diversity and Vector Capacities.</title>
        <authorList>
            <consortium name="Tick Genome and Microbiome Consortium (TIGMIC)"/>
            <person name="Jia N."/>
            <person name="Wang J."/>
            <person name="Shi W."/>
            <person name="Du L."/>
            <person name="Sun Y."/>
            <person name="Zhan W."/>
            <person name="Jiang J.F."/>
            <person name="Wang Q."/>
            <person name="Zhang B."/>
            <person name="Ji P."/>
            <person name="Bell-Sakyi L."/>
            <person name="Cui X.M."/>
            <person name="Yuan T.T."/>
            <person name="Jiang B.G."/>
            <person name="Yang W.F."/>
            <person name="Lam T.T."/>
            <person name="Chang Q.C."/>
            <person name="Ding S.J."/>
            <person name="Wang X.J."/>
            <person name="Zhu J.G."/>
            <person name="Ruan X.D."/>
            <person name="Zhao L."/>
            <person name="Wei J.T."/>
            <person name="Ye R.Z."/>
            <person name="Que T.C."/>
            <person name="Du C.H."/>
            <person name="Zhou Y.H."/>
            <person name="Cheng J.X."/>
            <person name="Dai P.F."/>
            <person name="Guo W.B."/>
            <person name="Han X.H."/>
            <person name="Huang E.J."/>
            <person name="Li L.F."/>
            <person name="Wei W."/>
            <person name="Gao Y.C."/>
            <person name="Liu J.Z."/>
            <person name="Shao H.Z."/>
            <person name="Wang X."/>
            <person name="Wang C.C."/>
            <person name="Yang T.C."/>
            <person name="Huo Q.B."/>
            <person name="Li W."/>
            <person name="Chen H.Y."/>
            <person name="Chen S.E."/>
            <person name="Zhou L.G."/>
            <person name="Ni X.B."/>
            <person name="Tian J.H."/>
            <person name="Sheng Y."/>
            <person name="Liu T."/>
            <person name="Pan Y.S."/>
            <person name="Xia L.Y."/>
            <person name="Li J."/>
            <person name="Zhao F."/>
            <person name="Cao W.C."/>
        </authorList>
    </citation>
    <scope>NUCLEOTIDE SEQUENCE [LARGE SCALE GENOMIC DNA]</scope>
    <source>
        <strain evidence="1">Iper-2018</strain>
    </source>
</reference>
<keyword evidence="2" id="KW-1185">Reference proteome</keyword>
<evidence type="ECO:0000313" key="1">
    <source>
        <dbReference type="EMBL" id="KAG0426363.1"/>
    </source>
</evidence>